<gene>
    <name evidence="1" type="ORF">EPI10_006043</name>
</gene>
<evidence type="ECO:0000313" key="2">
    <source>
        <dbReference type="Proteomes" id="UP000325315"/>
    </source>
</evidence>
<sequence length="141" mass="15909">MFKTLNVNLPLIELIEKVLKYSNFLKEMMARRNKISVIISRQVPRKLKDPGSFSISIEIGSIHFNKALCDLGATINLMPLSIFQKLGLGDIKTTQIMSLVRPKGVLEDVLIKVQSFIIPADFVVLDFEKDPEVPILLGRPF</sequence>
<proteinExistence type="predicted"/>
<dbReference type="AlphaFoldDB" id="A0A5B6WSX7"/>
<dbReference type="Gene3D" id="2.40.70.10">
    <property type="entry name" value="Acid Proteases"/>
    <property type="match status" value="1"/>
</dbReference>
<dbReference type="PANTHER" id="PTHR33067:SF31">
    <property type="entry name" value="RNA-DIRECTED DNA POLYMERASE"/>
    <property type="match status" value="1"/>
</dbReference>
<dbReference type="InterPro" id="IPR021109">
    <property type="entry name" value="Peptidase_aspartic_dom_sf"/>
</dbReference>
<dbReference type="Proteomes" id="UP000325315">
    <property type="component" value="Unassembled WGS sequence"/>
</dbReference>
<protein>
    <submittedName>
        <fullName evidence="1">Integrase, catalytic core</fullName>
    </submittedName>
</protein>
<comment type="caution">
    <text evidence="1">The sequence shown here is derived from an EMBL/GenBank/DDBJ whole genome shotgun (WGS) entry which is preliminary data.</text>
</comment>
<reference evidence="2" key="1">
    <citation type="journal article" date="2019" name="Plant Biotechnol. J.">
        <title>Genome sequencing of the Australian wild diploid species Gossypium australe highlights disease resistance and delayed gland morphogenesis.</title>
        <authorList>
            <person name="Cai Y."/>
            <person name="Cai X."/>
            <person name="Wang Q."/>
            <person name="Wang P."/>
            <person name="Zhang Y."/>
            <person name="Cai C."/>
            <person name="Xu Y."/>
            <person name="Wang K."/>
            <person name="Zhou Z."/>
            <person name="Wang C."/>
            <person name="Geng S."/>
            <person name="Li B."/>
            <person name="Dong Q."/>
            <person name="Hou Y."/>
            <person name="Wang H."/>
            <person name="Ai P."/>
            <person name="Liu Z."/>
            <person name="Yi F."/>
            <person name="Sun M."/>
            <person name="An G."/>
            <person name="Cheng J."/>
            <person name="Zhang Y."/>
            <person name="Shi Q."/>
            <person name="Xie Y."/>
            <person name="Shi X."/>
            <person name="Chang Y."/>
            <person name="Huang F."/>
            <person name="Chen Y."/>
            <person name="Hong S."/>
            <person name="Mi L."/>
            <person name="Sun Q."/>
            <person name="Zhang L."/>
            <person name="Zhou B."/>
            <person name="Peng R."/>
            <person name="Zhang X."/>
            <person name="Liu F."/>
        </authorList>
    </citation>
    <scope>NUCLEOTIDE SEQUENCE [LARGE SCALE GENOMIC DNA]</scope>
    <source>
        <strain evidence="2">cv. PA1801</strain>
    </source>
</reference>
<dbReference type="CDD" id="cd00303">
    <property type="entry name" value="retropepsin_like"/>
    <property type="match status" value="1"/>
</dbReference>
<organism evidence="1 2">
    <name type="scientific">Gossypium australe</name>
    <dbReference type="NCBI Taxonomy" id="47621"/>
    <lineage>
        <taxon>Eukaryota</taxon>
        <taxon>Viridiplantae</taxon>
        <taxon>Streptophyta</taxon>
        <taxon>Embryophyta</taxon>
        <taxon>Tracheophyta</taxon>
        <taxon>Spermatophyta</taxon>
        <taxon>Magnoliopsida</taxon>
        <taxon>eudicotyledons</taxon>
        <taxon>Gunneridae</taxon>
        <taxon>Pentapetalae</taxon>
        <taxon>rosids</taxon>
        <taxon>malvids</taxon>
        <taxon>Malvales</taxon>
        <taxon>Malvaceae</taxon>
        <taxon>Malvoideae</taxon>
        <taxon>Gossypium</taxon>
    </lineage>
</organism>
<name>A0A5B6WSX7_9ROSI</name>
<accession>A0A5B6WSX7</accession>
<dbReference type="EMBL" id="SMMG02000002">
    <property type="protein sequence ID" value="KAA3483922.1"/>
    <property type="molecule type" value="Genomic_DNA"/>
</dbReference>
<evidence type="ECO:0000313" key="1">
    <source>
        <dbReference type="EMBL" id="KAA3483922.1"/>
    </source>
</evidence>
<dbReference type="PANTHER" id="PTHR33067">
    <property type="entry name" value="RNA-DIRECTED DNA POLYMERASE-RELATED"/>
    <property type="match status" value="1"/>
</dbReference>
<dbReference type="OrthoDB" id="1702682at2759"/>
<keyword evidence="2" id="KW-1185">Reference proteome</keyword>